<evidence type="ECO:0000256" key="2">
    <source>
        <dbReference type="ARBA" id="ARBA00023015"/>
    </source>
</evidence>
<evidence type="ECO:0000256" key="3">
    <source>
        <dbReference type="ARBA" id="ARBA00023125"/>
    </source>
</evidence>
<dbReference type="GO" id="GO:0006351">
    <property type="term" value="P:DNA-templated transcription"/>
    <property type="evidence" value="ECO:0007669"/>
    <property type="project" value="TreeGrafter"/>
</dbReference>
<accession>A0AA37M306</accession>
<dbReference type="InterPro" id="IPR005119">
    <property type="entry name" value="LysR_subst-bd"/>
</dbReference>
<dbReference type="FunFam" id="1.10.10.10:FF:000001">
    <property type="entry name" value="LysR family transcriptional regulator"/>
    <property type="match status" value="1"/>
</dbReference>
<dbReference type="Proteomes" id="UP001055286">
    <property type="component" value="Unassembled WGS sequence"/>
</dbReference>
<keyword evidence="2" id="KW-0805">Transcription regulation</keyword>
<dbReference type="PANTHER" id="PTHR30537">
    <property type="entry name" value="HTH-TYPE TRANSCRIPTIONAL REGULATOR"/>
    <property type="match status" value="1"/>
</dbReference>
<keyword evidence="3" id="KW-0238">DNA-binding</keyword>
<comment type="similarity">
    <text evidence="1">Belongs to the LysR transcriptional regulatory family.</text>
</comment>
<dbReference type="GO" id="GO:0003700">
    <property type="term" value="F:DNA-binding transcription factor activity"/>
    <property type="evidence" value="ECO:0007669"/>
    <property type="project" value="InterPro"/>
</dbReference>
<keyword evidence="7" id="KW-1185">Reference proteome</keyword>
<dbReference type="Gene3D" id="1.10.10.10">
    <property type="entry name" value="Winged helix-like DNA-binding domain superfamily/Winged helix DNA-binding domain"/>
    <property type="match status" value="1"/>
</dbReference>
<dbReference type="PROSITE" id="PS50931">
    <property type="entry name" value="HTH_LYSR"/>
    <property type="match status" value="1"/>
</dbReference>
<keyword evidence="4" id="KW-0804">Transcription</keyword>
<dbReference type="InterPro" id="IPR000847">
    <property type="entry name" value="LysR_HTH_N"/>
</dbReference>
<dbReference type="InterPro" id="IPR058163">
    <property type="entry name" value="LysR-type_TF_proteobact-type"/>
</dbReference>
<reference evidence="6" key="1">
    <citation type="journal article" date="2016" name="Front. Microbiol.">
        <title>Genome Sequence of the Piezophilic, Mesophilic Sulfate-Reducing Bacterium Desulfovibrio indicus J2T.</title>
        <authorList>
            <person name="Cao J."/>
            <person name="Maignien L."/>
            <person name="Shao Z."/>
            <person name="Alain K."/>
            <person name="Jebbar M."/>
        </authorList>
    </citation>
    <scope>NUCLEOTIDE SEQUENCE</scope>
    <source>
        <strain evidence="6">JCM 32048</strain>
    </source>
</reference>
<reference evidence="6" key="2">
    <citation type="submission" date="2021-08" db="EMBL/GenBank/DDBJ databases">
        <authorList>
            <person name="Tani A."/>
            <person name="Ola A."/>
            <person name="Ogura Y."/>
            <person name="Katsura K."/>
            <person name="Hayashi T."/>
        </authorList>
    </citation>
    <scope>NUCLEOTIDE SEQUENCE</scope>
    <source>
        <strain evidence="6">JCM 32048</strain>
    </source>
</reference>
<sequence>MSLRVPLSAVRSFEAAARRRSFKDAAAELNLTASAVSHAIRKMEASLGVTLFERQGQGVVPTAAGEALLEHVGRAFDELHRGLDLVAARGPQLLRLHCAPSLAAQWLTPRLARFLAAHPGFEVRLAAGMDYARFVSDEFDADLVYGPPRGEGLVAVPLCTETVMPLCDPERAARIRSPQDLLDQVLIQSDNKQVRWPLWFARNGLPAPRPLGVRFDRSFLAIAAAADGLGVALESTLLAEREIASGRLVAPLRGLAQDVTYVGHHLVYPATTRRRAPLRVFAHWLAQEMNLVLPEDLA</sequence>
<evidence type="ECO:0000313" key="6">
    <source>
        <dbReference type="EMBL" id="GJD60189.1"/>
    </source>
</evidence>
<protein>
    <submittedName>
        <fullName evidence="6">HTH-type transcriptional regulator PerR</fullName>
    </submittedName>
</protein>
<proteinExistence type="inferred from homology"/>
<dbReference type="InterPro" id="IPR036388">
    <property type="entry name" value="WH-like_DNA-bd_sf"/>
</dbReference>
<organism evidence="6 7">
    <name type="scientific">Methylobacterium frigidaeris</name>
    <dbReference type="NCBI Taxonomy" id="2038277"/>
    <lineage>
        <taxon>Bacteria</taxon>
        <taxon>Pseudomonadati</taxon>
        <taxon>Pseudomonadota</taxon>
        <taxon>Alphaproteobacteria</taxon>
        <taxon>Hyphomicrobiales</taxon>
        <taxon>Methylobacteriaceae</taxon>
        <taxon>Methylobacterium</taxon>
    </lineage>
</organism>
<dbReference type="Pfam" id="PF00126">
    <property type="entry name" value="HTH_1"/>
    <property type="match status" value="1"/>
</dbReference>
<dbReference type="InterPro" id="IPR036390">
    <property type="entry name" value="WH_DNA-bd_sf"/>
</dbReference>
<dbReference type="SUPFAM" id="SSF53850">
    <property type="entry name" value="Periplasmic binding protein-like II"/>
    <property type="match status" value="1"/>
</dbReference>
<dbReference type="CDD" id="cd08432">
    <property type="entry name" value="PBP2_GcdR_TrpI_HvrB_AmpR_like"/>
    <property type="match status" value="1"/>
</dbReference>
<name>A0AA37M306_9HYPH</name>
<dbReference type="RefSeq" id="WP_099902850.1">
    <property type="nucleotide sequence ID" value="NZ_BPQJ01000001.1"/>
</dbReference>
<dbReference type="GO" id="GO:0043565">
    <property type="term" value="F:sequence-specific DNA binding"/>
    <property type="evidence" value="ECO:0007669"/>
    <property type="project" value="TreeGrafter"/>
</dbReference>
<evidence type="ECO:0000256" key="1">
    <source>
        <dbReference type="ARBA" id="ARBA00009437"/>
    </source>
</evidence>
<evidence type="ECO:0000313" key="7">
    <source>
        <dbReference type="Proteomes" id="UP001055286"/>
    </source>
</evidence>
<evidence type="ECO:0000259" key="5">
    <source>
        <dbReference type="PROSITE" id="PS50931"/>
    </source>
</evidence>
<comment type="caution">
    <text evidence="6">The sequence shown here is derived from an EMBL/GenBank/DDBJ whole genome shotgun (WGS) entry which is preliminary data.</text>
</comment>
<evidence type="ECO:0000256" key="4">
    <source>
        <dbReference type="ARBA" id="ARBA00023163"/>
    </source>
</evidence>
<dbReference type="PRINTS" id="PR00039">
    <property type="entry name" value="HTHLYSR"/>
</dbReference>
<dbReference type="Pfam" id="PF03466">
    <property type="entry name" value="LysR_substrate"/>
    <property type="match status" value="1"/>
</dbReference>
<dbReference type="SUPFAM" id="SSF46785">
    <property type="entry name" value="Winged helix' DNA-binding domain"/>
    <property type="match status" value="1"/>
</dbReference>
<dbReference type="EMBL" id="BPQJ01000001">
    <property type="protein sequence ID" value="GJD60189.1"/>
    <property type="molecule type" value="Genomic_DNA"/>
</dbReference>
<feature type="domain" description="HTH lysR-type" evidence="5">
    <location>
        <begin position="5"/>
        <end position="62"/>
    </location>
</feature>
<gene>
    <name evidence="6" type="primary">perR</name>
    <name evidence="6" type="ORF">MPEAHAMD_0324</name>
</gene>
<dbReference type="PANTHER" id="PTHR30537:SF58">
    <property type="entry name" value="HTH-TYPE TRANSCRIPTIONAL REGULATOR PERR"/>
    <property type="match status" value="1"/>
</dbReference>
<dbReference type="Gene3D" id="3.40.190.10">
    <property type="entry name" value="Periplasmic binding protein-like II"/>
    <property type="match status" value="2"/>
</dbReference>
<dbReference type="AlphaFoldDB" id="A0AA37M306"/>